<proteinExistence type="predicted"/>
<dbReference type="EMBL" id="JBGMEK010000009">
    <property type="protein sequence ID" value="MFA0810479.1"/>
    <property type="molecule type" value="Genomic_DNA"/>
</dbReference>
<feature type="domain" description="DUF4124" evidence="2">
    <location>
        <begin position="77"/>
        <end position="117"/>
    </location>
</feature>
<dbReference type="InterPro" id="IPR025392">
    <property type="entry name" value="DUF4124"/>
</dbReference>
<name>A0ABV4NWU4_9GAMM</name>
<feature type="region of interest" description="Disordered" evidence="1">
    <location>
        <begin position="33"/>
        <end position="60"/>
    </location>
</feature>
<dbReference type="Pfam" id="PF13511">
    <property type="entry name" value="DUF4124"/>
    <property type="match status" value="1"/>
</dbReference>
<accession>A0ABV4NWU4</accession>
<evidence type="ECO:0000313" key="3">
    <source>
        <dbReference type="EMBL" id="MFA0810479.1"/>
    </source>
</evidence>
<dbReference type="RefSeq" id="WP_371838074.1">
    <property type="nucleotide sequence ID" value="NZ_JBGMEK010000009.1"/>
</dbReference>
<feature type="compositionally biased region" description="Low complexity" evidence="1">
    <location>
        <begin position="165"/>
        <end position="175"/>
    </location>
</feature>
<feature type="region of interest" description="Disordered" evidence="1">
    <location>
        <begin position="130"/>
        <end position="224"/>
    </location>
</feature>
<feature type="compositionally biased region" description="Basic and acidic residues" evidence="1">
    <location>
        <begin position="204"/>
        <end position="224"/>
    </location>
</feature>
<evidence type="ECO:0000259" key="2">
    <source>
        <dbReference type="Pfam" id="PF13511"/>
    </source>
</evidence>
<dbReference type="Proteomes" id="UP001569428">
    <property type="component" value="Unassembled WGS sequence"/>
</dbReference>
<evidence type="ECO:0000313" key="4">
    <source>
        <dbReference type="Proteomes" id="UP001569428"/>
    </source>
</evidence>
<keyword evidence="4" id="KW-1185">Reference proteome</keyword>
<comment type="caution">
    <text evidence="3">The sequence shown here is derived from an EMBL/GenBank/DDBJ whole genome shotgun (WGS) entry which is preliminary data.</text>
</comment>
<reference evidence="3 4" key="1">
    <citation type="submission" date="2024-08" db="EMBL/GenBank/DDBJ databases">
        <authorList>
            <person name="Ishaq N."/>
        </authorList>
    </citation>
    <scope>NUCLEOTIDE SEQUENCE [LARGE SCALE GENOMIC DNA]</scope>
    <source>
        <strain evidence="3 4">DSM 18651</strain>
    </source>
</reference>
<organism evidence="3 4">
    <name type="scientific">Microbulbifer epialgicus</name>
    <dbReference type="NCBI Taxonomy" id="393907"/>
    <lineage>
        <taxon>Bacteria</taxon>
        <taxon>Pseudomonadati</taxon>
        <taxon>Pseudomonadota</taxon>
        <taxon>Gammaproteobacteria</taxon>
        <taxon>Cellvibrionales</taxon>
        <taxon>Microbulbiferaceae</taxon>
        <taxon>Microbulbifer</taxon>
    </lineage>
</organism>
<sequence>MIRPGAGVLTADVRRQPLPRKQSILPIGPQLSREANESVKRVAGKTPDTGTMHGVRKDNTRWGNPMRVALAMLISGLALTAQANGIYKWVDENGVVHFGEQPPNSSEVEVIKKPKTERFKQWEAEQQAARAATEAKKQTTKPAVEPQPIRQPVPQQPSKEEEQAARAQAAARAQRCQNSQENLKALTSHGRVREVDENGNQRVLGEDERQQRITREQQSIRENC</sequence>
<protein>
    <submittedName>
        <fullName evidence="3">DUF4124 domain-containing protein</fullName>
    </submittedName>
</protein>
<evidence type="ECO:0000256" key="1">
    <source>
        <dbReference type="SAM" id="MobiDB-lite"/>
    </source>
</evidence>
<gene>
    <name evidence="3" type="ORF">ACCI49_06045</name>
</gene>